<evidence type="ECO:0000313" key="1">
    <source>
        <dbReference type="EMBL" id="THU77517.1"/>
    </source>
</evidence>
<accession>A0A4S8KPC4</accession>
<gene>
    <name evidence="1" type="ORF">K435DRAFT_973938</name>
</gene>
<reference evidence="1 2" key="1">
    <citation type="journal article" date="2019" name="Nat. Ecol. Evol.">
        <title>Megaphylogeny resolves global patterns of mushroom evolution.</title>
        <authorList>
            <person name="Varga T."/>
            <person name="Krizsan K."/>
            <person name="Foldi C."/>
            <person name="Dima B."/>
            <person name="Sanchez-Garcia M."/>
            <person name="Sanchez-Ramirez S."/>
            <person name="Szollosi G.J."/>
            <person name="Szarkandi J.G."/>
            <person name="Papp V."/>
            <person name="Albert L."/>
            <person name="Andreopoulos W."/>
            <person name="Angelini C."/>
            <person name="Antonin V."/>
            <person name="Barry K.W."/>
            <person name="Bougher N.L."/>
            <person name="Buchanan P."/>
            <person name="Buyck B."/>
            <person name="Bense V."/>
            <person name="Catcheside P."/>
            <person name="Chovatia M."/>
            <person name="Cooper J."/>
            <person name="Damon W."/>
            <person name="Desjardin D."/>
            <person name="Finy P."/>
            <person name="Geml J."/>
            <person name="Haridas S."/>
            <person name="Hughes K."/>
            <person name="Justo A."/>
            <person name="Karasinski D."/>
            <person name="Kautmanova I."/>
            <person name="Kiss B."/>
            <person name="Kocsube S."/>
            <person name="Kotiranta H."/>
            <person name="LaButti K.M."/>
            <person name="Lechner B.E."/>
            <person name="Liimatainen K."/>
            <person name="Lipzen A."/>
            <person name="Lukacs Z."/>
            <person name="Mihaltcheva S."/>
            <person name="Morgado L.N."/>
            <person name="Niskanen T."/>
            <person name="Noordeloos M.E."/>
            <person name="Ohm R.A."/>
            <person name="Ortiz-Santana B."/>
            <person name="Ovrebo C."/>
            <person name="Racz N."/>
            <person name="Riley R."/>
            <person name="Savchenko A."/>
            <person name="Shiryaev A."/>
            <person name="Soop K."/>
            <person name="Spirin V."/>
            <person name="Szebenyi C."/>
            <person name="Tomsovsky M."/>
            <person name="Tulloss R.E."/>
            <person name="Uehling J."/>
            <person name="Grigoriev I.V."/>
            <person name="Vagvolgyi C."/>
            <person name="Papp T."/>
            <person name="Martin F.M."/>
            <person name="Miettinen O."/>
            <person name="Hibbett D.S."/>
            <person name="Nagy L.G."/>
        </authorList>
    </citation>
    <scope>NUCLEOTIDE SEQUENCE [LARGE SCALE GENOMIC DNA]</scope>
    <source>
        <strain evidence="1 2">CBS 962.96</strain>
    </source>
</reference>
<name>A0A4S8KPC4_DENBC</name>
<protein>
    <submittedName>
        <fullName evidence="1">Uncharacterized protein</fullName>
    </submittedName>
</protein>
<organism evidence="1 2">
    <name type="scientific">Dendrothele bispora (strain CBS 962.96)</name>
    <dbReference type="NCBI Taxonomy" id="1314807"/>
    <lineage>
        <taxon>Eukaryota</taxon>
        <taxon>Fungi</taxon>
        <taxon>Dikarya</taxon>
        <taxon>Basidiomycota</taxon>
        <taxon>Agaricomycotina</taxon>
        <taxon>Agaricomycetes</taxon>
        <taxon>Agaricomycetidae</taxon>
        <taxon>Agaricales</taxon>
        <taxon>Agaricales incertae sedis</taxon>
        <taxon>Dendrothele</taxon>
    </lineage>
</organism>
<proteinExistence type="predicted"/>
<dbReference type="Proteomes" id="UP000297245">
    <property type="component" value="Unassembled WGS sequence"/>
</dbReference>
<dbReference type="AlphaFoldDB" id="A0A4S8KPC4"/>
<dbReference type="OrthoDB" id="2894845at2759"/>
<keyword evidence="2" id="KW-1185">Reference proteome</keyword>
<evidence type="ECO:0000313" key="2">
    <source>
        <dbReference type="Proteomes" id="UP000297245"/>
    </source>
</evidence>
<sequence>MATSTSLEDLPDELLHRIIESLALDQMGYIELHMSKYHKPFRLPYSSHSFDPVSLVNRRLRRLSLPMLFRKVSIQYLENTERLHCLMEVFKQNMHLMPLIRELSIRVSFKYITSKESVTLLLTDVLSRYTGLEHLDLPELRTDPGNLRPVIEALNSHPSDNVRLQFVSIKCGDPESLNNLRSISLSRVICRIWERSRCSDQDMKTLLAQGLSIRSIWRDEYVDDSWMDMTYPGLTRIKGWSGNERSLQSTIDFLLHHPLLEKIELDRAHECDMTPWHVTFASKMYPYSVKIGKRDFPAKPWIEGNSVVKIGEEWLYESVEVIFQDDISHGDVETVETMVRTLSKALPQSPNCPWLCVGIDFLSPIGQYLTSDDLIGILTRNMSDIQTLDLGKFLSDILTRECSRTHEPGSAVQEHPMPGLQSFCERLMQAWPNRNLVIVRSQTPQGE</sequence>
<dbReference type="EMBL" id="ML180415">
    <property type="protein sequence ID" value="THU77517.1"/>
    <property type="molecule type" value="Genomic_DNA"/>
</dbReference>